<dbReference type="PROSITE" id="PS50025">
    <property type="entry name" value="LAM_G_DOMAIN"/>
    <property type="match status" value="2"/>
</dbReference>
<feature type="domain" description="Cadherin" evidence="19">
    <location>
        <begin position="584"/>
        <end position="687"/>
    </location>
</feature>
<feature type="transmembrane region" description="Helical" evidence="15">
    <location>
        <begin position="2671"/>
        <end position="2693"/>
    </location>
</feature>
<dbReference type="InterPro" id="IPR002126">
    <property type="entry name" value="Cadherin-like_dom"/>
</dbReference>
<feature type="domain" description="EGF-like" evidence="18">
    <location>
        <begin position="2373"/>
        <end position="2409"/>
    </location>
</feature>
<keyword evidence="21" id="KW-1185">Reference proteome</keyword>
<evidence type="ECO:0000256" key="3">
    <source>
        <dbReference type="ARBA" id="ARBA00022692"/>
    </source>
</evidence>
<evidence type="ECO:0000256" key="13">
    <source>
        <dbReference type="PROSITE-ProRule" id="PRU00076"/>
    </source>
</evidence>
<dbReference type="FunFam" id="2.60.40.60:FF:000020">
    <property type="entry name" value="Dachsous cadherin-related 1b"/>
    <property type="match status" value="3"/>
</dbReference>
<evidence type="ECO:0000256" key="4">
    <source>
        <dbReference type="ARBA" id="ARBA00022729"/>
    </source>
</evidence>
<feature type="non-terminal residue" evidence="20">
    <location>
        <position position="1"/>
    </location>
</feature>
<feature type="domain" description="Cadherin" evidence="19">
    <location>
        <begin position="994"/>
        <end position="1095"/>
    </location>
</feature>
<feature type="region of interest" description="Disordered" evidence="14">
    <location>
        <begin position="2718"/>
        <end position="2745"/>
    </location>
</feature>
<dbReference type="FunFam" id="2.60.40.60:FF:000106">
    <property type="entry name" value="FAT atypical cadherin 4"/>
    <property type="match status" value="1"/>
</dbReference>
<evidence type="ECO:0000256" key="16">
    <source>
        <dbReference type="SAM" id="SignalP"/>
    </source>
</evidence>
<evidence type="ECO:0000256" key="14">
    <source>
        <dbReference type="SAM" id="MobiDB-lite"/>
    </source>
</evidence>
<feature type="signal peptide" evidence="16">
    <location>
        <begin position="1"/>
        <end position="19"/>
    </location>
</feature>
<dbReference type="PROSITE" id="PS00010">
    <property type="entry name" value="ASX_HYDROXYL"/>
    <property type="match status" value="2"/>
</dbReference>
<feature type="compositionally biased region" description="Polar residues" evidence="14">
    <location>
        <begin position="2796"/>
        <end position="2810"/>
    </location>
</feature>
<evidence type="ECO:0000313" key="20">
    <source>
        <dbReference type="EMBL" id="TRY54109.1"/>
    </source>
</evidence>
<dbReference type="InterPro" id="IPR000742">
    <property type="entry name" value="EGF"/>
</dbReference>
<dbReference type="GO" id="GO:0007043">
    <property type="term" value="P:cell-cell junction assembly"/>
    <property type="evidence" value="ECO:0007669"/>
    <property type="project" value="TreeGrafter"/>
</dbReference>
<dbReference type="SMART" id="SM00179">
    <property type="entry name" value="EGF_CA"/>
    <property type="match status" value="4"/>
</dbReference>
<dbReference type="Gene3D" id="2.60.120.200">
    <property type="match status" value="2"/>
</dbReference>
<dbReference type="SMART" id="SM00112">
    <property type="entry name" value="CA"/>
    <property type="match status" value="17"/>
</dbReference>
<feature type="compositionally biased region" description="Polar residues" evidence="14">
    <location>
        <begin position="2732"/>
        <end position="2741"/>
    </location>
</feature>
<dbReference type="FunFam" id="2.60.120.200:FF:000340">
    <property type="entry name" value="Si:dkey-1m11.6"/>
    <property type="match status" value="1"/>
</dbReference>
<keyword evidence="8 15" id="KW-1133">Transmembrane helix</keyword>
<dbReference type="PROSITE" id="PS01186">
    <property type="entry name" value="EGF_2"/>
    <property type="match status" value="3"/>
</dbReference>
<dbReference type="Proteomes" id="UP000316079">
    <property type="component" value="Unassembled WGS sequence"/>
</dbReference>
<dbReference type="FunFam" id="2.60.40.60:FF:000104">
    <property type="entry name" value="cadherin-23 isoform X1"/>
    <property type="match status" value="1"/>
</dbReference>
<feature type="chain" id="PRO_5021732769" description="Protocadherin Fat 4" evidence="16">
    <location>
        <begin position="20"/>
        <end position="2973"/>
    </location>
</feature>
<dbReference type="GO" id="GO:0016477">
    <property type="term" value="P:cell migration"/>
    <property type="evidence" value="ECO:0007669"/>
    <property type="project" value="TreeGrafter"/>
</dbReference>
<dbReference type="STRING" id="623744.A0A553MLR6"/>
<reference evidence="20 21" key="1">
    <citation type="journal article" date="2019" name="Sci. Data">
        <title>Hybrid genome assembly and annotation of Danionella translucida.</title>
        <authorList>
            <person name="Kadobianskyi M."/>
            <person name="Schulze L."/>
            <person name="Schuelke M."/>
            <person name="Judkewitz B."/>
        </authorList>
    </citation>
    <scope>NUCLEOTIDE SEQUENCE [LARGE SCALE GENOMIC DNA]</scope>
    <source>
        <strain evidence="20 21">Bolton</strain>
    </source>
</reference>
<feature type="disulfide bond" evidence="13">
    <location>
        <begin position="2065"/>
        <end position="2074"/>
    </location>
</feature>
<keyword evidence="3 15" id="KW-0812">Transmembrane</keyword>
<feature type="domain" description="Cadherin" evidence="19">
    <location>
        <begin position="891"/>
        <end position="994"/>
    </location>
</feature>
<dbReference type="EMBL" id="SRMA01027364">
    <property type="protein sequence ID" value="TRY54109.1"/>
    <property type="molecule type" value="Genomic_DNA"/>
</dbReference>
<dbReference type="GO" id="GO:0000902">
    <property type="term" value="P:cell morphogenesis"/>
    <property type="evidence" value="ECO:0007669"/>
    <property type="project" value="TreeGrafter"/>
</dbReference>
<dbReference type="InterPro" id="IPR015919">
    <property type="entry name" value="Cadherin-like_sf"/>
</dbReference>
<feature type="domain" description="EGF-like" evidence="18">
    <location>
        <begin position="2077"/>
        <end position="2113"/>
    </location>
</feature>
<dbReference type="InterPro" id="IPR001791">
    <property type="entry name" value="Laminin_G"/>
</dbReference>
<dbReference type="InterPro" id="IPR020894">
    <property type="entry name" value="Cadherin_CS"/>
</dbReference>
<keyword evidence="10 13" id="KW-1015">Disulfide bond</keyword>
<dbReference type="GO" id="GO:0034332">
    <property type="term" value="P:adherens junction organization"/>
    <property type="evidence" value="ECO:0007669"/>
    <property type="project" value="TreeGrafter"/>
</dbReference>
<evidence type="ECO:0000256" key="5">
    <source>
        <dbReference type="ARBA" id="ARBA00022737"/>
    </source>
</evidence>
<feature type="domain" description="EGF-like" evidence="18">
    <location>
        <begin position="2115"/>
        <end position="2151"/>
    </location>
</feature>
<feature type="disulfide bond" evidence="13">
    <location>
        <begin position="2157"/>
        <end position="2167"/>
    </location>
</feature>
<sequence>LKFTHLPIFLTIFFRVVVDDAFCSSLSSVQLENTVENMFFNSSAAPSVRKSTTATVRSPQFTTFKFSKSVYSFEVKENTPPGTIVGYVEAVYGDESETAVYFVEEDDGDGLFLLNPHSGEFILSRALNFEMEQYYMLTTEAWLGNRESLRVRVYFNVIAVNGNSQAFSQNVFSVSVQEDSPPGFCFLGLSVSNPGEGIFGNVDLKVISGDPEKKFFINFEGTLCVREILDRETTSMYNLIVQTVGCALLAETRLTASAQVIVNLLDVNDNAPLFTTPSIVSFPENKPLNSVVTVTQAIDVDAGSNAEVFFSIESSEEDPFSINSSTGVLYLQKQLDREIEDVITVTLKVTDKGVPPLSSSMNLTVLIEDVNDNSPKFTQSFYDILIYEDIPRGTCILRVTAMDEDIGSNGQVRFSVSESGFMVDSVLGVFSIIDKMDREKKDFYSFSVLAKDQGDVQRSAAATINITVLDVNDCNPVFSLESLTFHVLENGENCSQHIHQIHASDGDFGVNGQLKYFLEFGNDDSRFVLHTNGTLEILEDLDREVQSQYTLMVTAVDSGFPSLTGTGTLVILIDDVNDNFPIFDNDEFTAYILEDSPVGTTFLRATASDLDDSINGFVRYSLEGQDVPFLISETSGDLFTVSALDRETMASYRFLVCARDSHPTAPLSSLTVVSVIIEDINDRFPSFLYGPYVANVPIGINRGAVVYTVVAEDADAGLNAKLFFSLHGQHAHLFSINSITGTVITTDAIKTREDITLDVHVQDGGDIPKWDTTTLTVRFHNDSYFPQIAVQVYTDLMFENVPTGTLVGSISAETSRDMPVSFYISSGNVGDVFDLHPFIGELTIKNPLDFEMNKYFHLVVEGRDSGIPPFSSYATLRLNISDVNDNPPVFSKKLYKCEVYENLASSGICSVLATDSDSGAFAEVEYLIFSGNTERAFKLDKNRGLLSTQKRLDREKTPHYNLTVKAVDRENNSLLASVTVIVEVLDANDHAPRFQKIFTTEVREDAPIGFTVVQVTAIDEDTGLNAFIDYKIIRQNSELPFVIDKNTGILRVSQVLDREKQDHYIVKVNANDSAWSISTDVTIDIIDVNDNTPVFSQPEYTITIPETELLDIFLLQVIATDRDVGENAHILYFIDSPNELFYVNVSTGEISTKQPMVLVGQDSAIFTFTVFASDGDIISSSSSYCIVSVRLVKYNHLPPVFLPFSSLVPVPLTLSIGTEVIQIFAVDQDSTKRNNSVQYFSSGGNGSEYFEVELSSGRILVKKSLPDTLTNILMLQITTKDEGFPPLSAEAEIIFEVIQENQFAPYFLSGQTEFFVPEDLPIGSIIGKIQGKDQDVGINGVLSYSFDAGNENGLFSIGHSSGFIILLKSLDFEVSQVHHLCIIAIDGGWRPRKRALNITIYITDLNDNPPVFESKDYIATISENAVVGTSVLQIWAEDADSGSNSQITFSLIAGDTHVFRINNENGSIINLGVFDYEENQYFELTVKATNTDPPYLFDIAQIHIYITSVNEFIPIFQKHIYNFSVSEALPVQTEIGKVLAIDQDHGLDGEVFYILVGQSKKSSFLVDRHTGVIRISKDLKTRFRKDEVLHVLAKNRGVITGYNVDEALVHVRIIDENDPPEFYSMLYTIAVPEDISVGASIVKVQAVDPDVILEWNRFSYHIEHGNINSSFIIDPISGVISVNSYLDREVWAFYNLTVIAVDEGSPAGTGSTKVAITVTDINDNPPKLLTTEAFIRENQPSGTLVSRLTATDDDLPPNQGPFTYWMMKPVEGLLLTTDGVLVTSQPIDREHNPLVHMQIVVQDAGKPQMSSTTLFQIKVLDENDNAPIPRQINILVKYYGSSFAGGLIGNVRPNDLDELDVFNCTIKNGPFRMFSFPFGLCNLWSSPYQGEATYNISVEASDQLHPSVNNSIYVNYKGFNNVSLDNCMLFYISVSSLEEFLSLKYLKFVKALDSLFNLQASKTHVFGMKLQGDKMLLLAAVKSYNGQYVAGEVASGISSMHKKLLEAQSNVTISQITSDPCMLRPCRNGGTCSRNIHIIQEFAVVESTNLIFVSPYFLGIFNCTCPTGFTGDECEVDIDECTKEPCENGGHCYNNPGTYLCRCKEGFSGQHCTIVDNKCQTVVCLNGGTCWNRQGGFICDCHPGYEGIFCDRIVDHCASSPCVYGNCSSSLAGYTCRCPFGVSGVNCEEHSYGFQELSYIEFPPLDPQYNLIYVEFATIQRNALIMYNHGDPSTSDFLALEILNGRLCLSFDLGSGLIRLETRKIVANGLFHNVTLRRNGNIASVQIDNCSDSDPEGFCSTQNSGTEKQRTLEVSSNNITFGGVKSIDIILRGQIRSHNFVGCMRNMQVNGISPDSLKSLASQNVLDRCPRGDISPCEITVCLNEGFCQDRWSHHSCQCKDQFTGPNCAMSLSEQHVLFLNGEAYIEFAVKESYRRNQLLQAILGGKDTQTQGFDSLEIKMRTGIRNSVLLVCFSQTKHLKLKISDGKPVFVLTNVTSVHEVQLSMEGNVSDGLWHVVKLHRRGSVVSFLLDDQLVANSTSTHLSFIVETIILGSDVVKESREIQKMSKTLGFRGCVEYVKLNGHLLPFNDYNEIVETSSNPSVFQTFCLSPMHCVSTPCLNESCFSEPCWNNSDCGSSSKDDHWCICLQNTSSNLIHSEDCSQTQISAPLWIVAVILPSVFVLLILVLCFILRRQRKLCDDKRGQIYVTPPCKPHSIDNPGFSLRPEDSRQNVSEETNQPPDLIQPRELQKFDSWPLCHVSGFGGCELEYCEIESTYPNARTSQMEKEEKQYTTTNRSQTILHSQTHHNPSPKRHLETSHHWQHQPHLTDPPEHLSAYEVEKLNMVQETKRLPDEIFFKPAETSSEIESHCSFTGSEFEWQREREVSIIGSQEKAGDFPSEELILKAPSPSTDVLCTQKLVSTAASDRIKQLENCLNPGLHYSTFEDVFEEIARLPAHQTMCCNLNDQEETI</sequence>
<dbReference type="Pfam" id="PF00028">
    <property type="entry name" value="Cadherin"/>
    <property type="match status" value="15"/>
</dbReference>
<dbReference type="Gene3D" id="2.10.25.10">
    <property type="entry name" value="Laminin"/>
    <property type="match status" value="5"/>
</dbReference>
<dbReference type="CDD" id="cd00054">
    <property type="entry name" value="EGF_CA"/>
    <property type="match status" value="5"/>
</dbReference>
<dbReference type="Pfam" id="PF02210">
    <property type="entry name" value="Laminin_G_2"/>
    <property type="match status" value="2"/>
</dbReference>
<keyword evidence="7" id="KW-0130">Cell adhesion</keyword>
<dbReference type="PROSITE" id="PS00022">
    <property type="entry name" value="EGF_1"/>
    <property type="match status" value="5"/>
</dbReference>
<dbReference type="GO" id="GO:0005509">
    <property type="term" value="F:calcium ion binding"/>
    <property type="evidence" value="ECO:0007669"/>
    <property type="project" value="UniProtKB-UniRule"/>
</dbReference>
<dbReference type="PROSITE" id="PS50268">
    <property type="entry name" value="CADHERIN_2"/>
    <property type="match status" value="17"/>
</dbReference>
<keyword evidence="6 12" id="KW-0106">Calcium</keyword>
<dbReference type="InterPro" id="IPR039808">
    <property type="entry name" value="Cadherin"/>
</dbReference>
<dbReference type="GO" id="GO:0007156">
    <property type="term" value="P:homophilic cell adhesion via plasma membrane adhesion molecules"/>
    <property type="evidence" value="ECO:0007669"/>
    <property type="project" value="InterPro"/>
</dbReference>
<dbReference type="SUPFAM" id="SSF57196">
    <property type="entry name" value="EGF/Laminin"/>
    <property type="match status" value="2"/>
</dbReference>
<comment type="caution">
    <text evidence="20">The sequence shown here is derived from an EMBL/GenBank/DDBJ whole genome shotgun (WGS) entry which is preliminary data.</text>
</comment>
<keyword evidence="11" id="KW-0325">Glycoprotein</keyword>
<dbReference type="SUPFAM" id="SSF49899">
    <property type="entry name" value="Concanavalin A-like lectins/glucanases"/>
    <property type="match status" value="2"/>
</dbReference>
<dbReference type="InterPro" id="IPR013320">
    <property type="entry name" value="ConA-like_dom_sf"/>
</dbReference>
<feature type="domain" description="Cadherin" evidence="19">
    <location>
        <begin position="1096"/>
        <end position="1201"/>
    </location>
</feature>
<proteinExistence type="predicted"/>
<feature type="domain" description="Laminin G" evidence="17">
    <location>
        <begin position="2415"/>
        <end position="2609"/>
    </location>
</feature>
<dbReference type="GO" id="GO:0016342">
    <property type="term" value="C:catenin complex"/>
    <property type="evidence" value="ECO:0007669"/>
    <property type="project" value="TreeGrafter"/>
</dbReference>
<dbReference type="FunFam" id="2.10.25.10:FF:000293">
    <property type="entry name" value="FAT atypical cadherin 4"/>
    <property type="match status" value="1"/>
</dbReference>
<feature type="domain" description="Cadherin" evidence="19">
    <location>
        <begin position="1413"/>
        <end position="1516"/>
    </location>
</feature>
<gene>
    <name evidence="20" type="ORF">DNTS_031159</name>
</gene>
<evidence type="ECO:0000256" key="8">
    <source>
        <dbReference type="ARBA" id="ARBA00022989"/>
    </source>
</evidence>
<feature type="domain" description="Cadherin" evidence="19">
    <location>
        <begin position="789"/>
        <end position="890"/>
    </location>
</feature>
<keyword evidence="5" id="KW-0677">Repeat</keyword>
<dbReference type="FunFam" id="2.60.40.60:FF:000024">
    <property type="entry name" value="FAT atypical cadherin 3"/>
    <property type="match status" value="1"/>
</dbReference>
<dbReference type="InterPro" id="IPR001881">
    <property type="entry name" value="EGF-like_Ca-bd_dom"/>
</dbReference>
<feature type="domain" description="EGF-like" evidence="18">
    <location>
        <begin position="2153"/>
        <end position="2188"/>
    </location>
</feature>
<evidence type="ECO:0000259" key="19">
    <source>
        <dbReference type="PROSITE" id="PS50268"/>
    </source>
</evidence>
<feature type="domain" description="Cadherin" evidence="19">
    <location>
        <begin position="1517"/>
        <end position="1622"/>
    </location>
</feature>
<evidence type="ECO:0000256" key="10">
    <source>
        <dbReference type="ARBA" id="ARBA00023157"/>
    </source>
</evidence>
<comment type="subcellular location">
    <subcellularLocation>
        <location evidence="1">Membrane</location>
        <topology evidence="1">Single-pass membrane protein</topology>
    </subcellularLocation>
</comment>
<feature type="domain" description="Cadherin" evidence="19">
    <location>
        <begin position="274"/>
        <end position="377"/>
    </location>
</feature>
<dbReference type="FunFam" id="2.60.40.60:FF:000080">
    <property type="entry name" value="FAT atypical cadherin 1"/>
    <property type="match status" value="1"/>
</dbReference>
<dbReference type="InterPro" id="IPR000152">
    <property type="entry name" value="EGF-type_Asp/Asn_hydroxyl_site"/>
</dbReference>
<evidence type="ECO:0000256" key="7">
    <source>
        <dbReference type="ARBA" id="ARBA00022889"/>
    </source>
</evidence>
<evidence type="ECO:0000256" key="9">
    <source>
        <dbReference type="ARBA" id="ARBA00023136"/>
    </source>
</evidence>
<dbReference type="GO" id="GO:0008013">
    <property type="term" value="F:beta-catenin binding"/>
    <property type="evidence" value="ECO:0007669"/>
    <property type="project" value="TreeGrafter"/>
</dbReference>
<feature type="disulfide bond" evidence="13">
    <location>
        <begin position="2141"/>
        <end position="2150"/>
    </location>
</feature>
<accession>A0A553MLR6</accession>
<dbReference type="FunFam" id="2.60.40.60:FF:000013">
    <property type="entry name" value="Cadherin EGF LAG seven-pass G-type receptor"/>
    <property type="match status" value="1"/>
</dbReference>
<evidence type="ECO:0000256" key="6">
    <source>
        <dbReference type="ARBA" id="ARBA00022837"/>
    </source>
</evidence>
<feature type="domain" description="Cadherin" evidence="19">
    <location>
        <begin position="479"/>
        <end position="583"/>
    </location>
</feature>
<dbReference type="Pfam" id="PF00008">
    <property type="entry name" value="EGF"/>
    <property type="match status" value="2"/>
</dbReference>
<dbReference type="PROSITE" id="PS50026">
    <property type="entry name" value="EGF_3"/>
    <property type="match status" value="5"/>
</dbReference>
<feature type="region of interest" description="Disordered" evidence="14">
    <location>
        <begin position="2796"/>
        <end position="2817"/>
    </location>
</feature>
<dbReference type="GO" id="GO:0005912">
    <property type="term" value="C:adherens junction"/>
    <property type="evidence" value="ECO:0007669"/>
    <property type="project" value="TreeGrafter"/>
</dbReference>
<dbReference type="GO" id="GO:0044331">
    <property type="term" value="P:cell-cell adhesion mediated by cadherin"/>
    <property type="evidence" value="ECO:0007669"/>
    <property type="project" value="TreeGrafter"/>
</dbReference>
<feature type="domain" description="Cadherin" evidence="19">
    <location>
        <begin position="1217"/>
        <end position="1307"/>
    </location>
</feature>
<dbReference type="SMART" id="SM00282">
    <property type="entry name" value="LamG"/>
    <property type="match status" value="2"/>
</dbReference>
<dbReference type="GO" id="GO:0045296">
    <property type="term" value="F:cadherin binding"/>
    <property type="evidence" value="ECO:0007669"/>
    <property type="project" value="TreeGrafter"/>
</dbReference>
<feature type="domain" description="Cadherin" evidence="19">
    <location>
        <begin position="1623"/>
        <end position="1728"/>
    </location>
</feature>
<feature type="domain" description="Cadherin" evidence="19">
    <location>
        <begin position="378"/>
        <end position="478"/>
    </location>
</feature>
<feature type="domain" description="Cadherin" evidence="19">
    <location>
        <begin position="688"/>
        <end position="788"/>
    </location>
</feature>
<feature type="disulfide bond" evidence="13">
    <location>
        <begin position="2103"/>
        <end position="2112"/>
    </location>
</feature>
<dbReference type="FunFam" id="2.10.25.10:FF:000151">
    <property type="entry name" value="FAT atypical cadherin 4"/>
    <property type="match status" value="1"/>
</dbReference>
<feature type="domain" description="EGF-like" evidence="18">
    <location>
        <begin position="2017"/>
        <end position="2075"/>
    </location>
</feature>
<dbReference type="FunFam" id="2.60.40.60:FF:000015">
    <property type="entry name" value="FAT atypical cadherin 1"/>
    <property type="match status" value="2"/>
</dbReference>
<protein>
    <recommendedName>
        <fullName evidence="22">Protocadherin Fat 4</fullName>
    </recommendedName>
</protein>
<evidence type="ECO:0000313" key="21">
    <source>
        <dbReference type="Proteomes" id="UP000316079"/>
    </source>
</evidence>
<feature type="disulfide bond" evidence="13">
    <location>
        <begin position="2178"/>
        <end position="2187"/>
    </location>
</feature>
<dbReference type="PROSITE" id="PS00232">
    <property type="entry name" value="CADHERIN_1"/>
    <property type="match status" value="8"/>
</dbReference>
<dbReference type="CDD" id="cd11304">
    <property type="entry name" value="Cadherin_repeat"/>
    <property type="match status" value="17"/>
</dbReference>
<evidence type="ECO:0000256" key="15">
    <source>
        <dbReference type="SAM" id="Phobius"/>
    </source>
</evidence>
<dbReference type="OrthoDB" id="6252479at2759"/>
<dbReference type="PANTHER" id="PTHR24027">
    <property type="entry name" value="CADHERIN-23"/>
    <property type="match status" value="1"/>
</dbReference>
<evidence type="ECO:0000256" key="11">
    <source>
        <dbReference type="ARBA" id="ARBA00023180"/>
    </source>
</evidence>
<name>A0A553MLR6_9TELE</name>
<evidence type="ECO:0000259" key="18">
    <source>
        <dbReference type="PROSITE" id="PS50026"/>
    </source>
</evidence>
<dbReference type="CDD" id="cd00110">
    <property type="entry name" value="LamG"/>
    <property type="match status" value="2"/>
</dbReference>
<evidence type="ECO:0008006" key="22">
    <source>
        <dbReference type="Google" id="ProtNLM"/>
    </source>
</evidence>
<dbReference type="SMART" id="SM00181">
    <property type="entry name" value="EGF"/>
    <property type="match status" value="5"/>
</dbReference>
<evidence type="ECO:0000256" key="12">
    <source>
        <dbReference type="PROSITE-ProRule" id="PRU00043"/>
    </source>
</evidence>
<dbReference type="Gene3D" id="2.60.40.60">
    <property type="entry name" value="Cadherins"/>
    <property type="match status" value="17"/>
</dbReference>
<dbReference type="InterPro" id="IPR018097">
    <property type="entry name" value="EGF_Ca-bd_CS"/>
</dbReference>
<organism evidence="20 21">
    <name type="scientific">Danionella cerebrum</name>
    <dbReference type="NCBI Taxonomy" id="2873325"/>
    <lineage>
        <taxon>Eukaryota</taxon>
        <taxon>Metazoa</taxon>
        <taxon>Chordata</taxon>
        <taxon>Craniata</taxon>
        <taxon>Vertebrata</taxon>
        <taxon>Euteleostomi</taxon>
        <taxon>Actinopterygii</taxon>
        <taxon>Neopterygii</taxon>
        <taxon>Teleostei</taxon>
        <taxon>Ostariophysi</taxon>
        <taxon>Cypriniformes</taxon>
        <taxon>Danionidae</taxon>
        <taxon>Danioninae</taxon>
        <taxon>Danionella</taxon>
    </lineage>
</organism>
<keyword evidence="2 13" id="KW-0245">EGF-like domain</keyword>
<comment type="caution">
    <text evidence="13">Lacks conserved residue(s) required for the propagation of feature annotation.</text>
</comment>
<feature type="domain" description="Laminin G" evidence="17">
    <location>
        <begin position="2189"/>
        <end position="2369"/>
    </location>
</feature>
<evidence type="ECO:0000259" key="17">
    <source>
        <dbReference type="PROSITE" id="PS50025"/>
    </source>
</evidence>
<dbReference type="PROSITE" id="PS01187">
    <property type="entry name" value="EGF_CA"/>
    <property type="match status" value="1"/>
</dbReference>
<feature type="disulfide bond" evidence="13">
    <location>
        <begin position="2399"/>
        <end position="2408"/>
    </location>
</feature>
<feature type="domain" description="Cadherin" evidence="19">
    <location>
        <begin position="1308"/>
        <end position="1412"/>
    </location>
</feature>
<feature type="domain" description="Cadherin" evidence="19">
    <location>
        <begin position="168"/>
        <end position="274"/>
    </location>
</feature>
<feature type="domain" description="Cadherin" evidence="19">
    <location>
        <begin position="1727"/>
        <end position="1829"/>
    </location>
</feature>
<evidence type="ECO:0000256" key="2">
    <source>
        <dbReference type="ARBA" id="ARBA00022536"/>
    </source>
</evidence>
<dbReference type="SUPFAM" id="SSF49313">
    <property type="entry name" value="Cadherin-like"/>
    <property type="match status" value="17"/>
</dbReference>
<evidence type="ECO:0000256" key="1">
    <source>
        <dbReference type="ARBA" id="ARBA00004167"/>
    </source>
</evidence>
<dbReference type="PRINTS" id="PR00205">
    <property type="entry name" value="CADHERIN"/>
</dbReference>
<feature type="domain" description="Cadherin" evidence="19">
    <location>
        <begin position="67"/>
        <end position="184"/>
    </location>
</feature>
<keyword evidence="4 16" id="KW-0732">Signal</keyword>
<keyword evidence="9 15" id="KW-0472">Membrane</keyword>
<dbReference type="GO" id="GO:0016339">
    <property type="term" value="P:calcium-dependent cell-cell adhesion via plasma membrane cell adhesion molecules"/>
    <property type="evidence" value="ECO:0007669"/>
    <property type="project" value="TreeGrafter"/>
</dbReference>
<dbReference type="PANTHER" id="PTHR24027:SF422">
    <property type="entry name" value="CADHERIN DOMAIN-CONTAINING PROTEIN"/>
    <property type="match status" value="1"/>
</dbReference>